<dbReference type="Pfam" id="PF00639">
    <property type="entry name" value="Rotamase"/>
    <property type="match status" value="1"/>
</dbReference>
<evidence type="ECO:0000256" key="1">
    <source>
        <dbReference type="ARBA" id="ARBA00000971"/>
    </source>
</evidence>
<dbReference type="Gene3D" id="3.10.50.40">
    <property type="match status" value="1"/>
</dbReference>
<dbReference type="GO" id="GO:0003755">
    <property type="term" value="F:peptidyl-prolyl cis-trans isomerase activity"/>
    <property type="evidence" value="ECO:0007669"/>
    <property type="project" value="UniProtKB-KW"/>
</dbReference>
<protein>
    <recommendedName>
        <fullName evidence="4">Parvulin-like PPIase</fullName>
        <ecNumber evidence="3">5.2.1.8</ecNumber>
    </recommendedName>
    <alternativeName>
        <fullName evidence="6">Peptidyl-prolyl cis-trans isomerase plp</fullName>
    </alternativeName>
    <alternativeName>
        <fullName evidence="7">Rotamase plp</fullName>
    </alternativeName>
</protein>
<proteinExistence type="inferred from homology"/>
<dbReference type="SUPFAM" id="SSF54534">
    <property type="entry name" value="FKBP-like"/>
    <property type="match status" value="1"/>
</dbReference>
<reference evidence="10 11" key="1">
    <citation type="submission" date="2016-12" db="EMBL/GenBank/DDBJ databases">
        <authorList>
            <person name="Song W.-J."/>
            <person name="Kurnit D.M."/>
        </authorList>
    </citation>
    <scope>NUCLEOTIDE SEQUENCE [LARGE SCALE GENOMIC DNA]</scope>
    <source>
        <strain evidence="10 11">CGMCC 1.10808</strain>
    </source>
</reference>
<dbReference type="SUPFAM" id="SSF109998">
    <property type="entry name" value="Triger factor/SurA peptide-binding domain-like"/>
    <property type="match status" value="1"/>
</dbReference>
<organism evidence="10 11">
    <name type="scientific">Oceanicella actignis</name>
    <dbReference type="NCBI Taxonomy" id="1189325"/>
    <lineage>
        <taxon>Bacteria</taxon>
        <taxon>Pseudomonadati</taxon>
        <taxon>Pseudomonadota</taxon>
        <taxon>Alphaproteobacteria</taxon>
        <taxon>Rhodobacterales</taxon>
        <taxon>Paracoccaceae</taxon>
        <taxon>Oceanicella</taxon>
    </lineage>
</organism>
<dbReference type="InterPro" id="IPR000297">
    <property type="entry name" value="PPIase_PpiC"/>
</dbReference>
<dbReference type="InterPro" id="IPR046357">
    <property type="entry name" value="PPIase_dom_sf"/>
</dbReference>
<gene>
    <name evidence="10" type="ORF">SAMN05216200_102257</name>
</gene>
<dbReference type="InterPro" id="IPR050245">
    <property type="entry name" value="PrsA_foldase"/>
</dbReference>
<evidence type="ECO:0000256" key="8">
    <source>
        <dbReference type="PROSITE-ProRule" id="PRU00278"/>
    </source>
</evidence>
<evidence type="ECO:0000256" key="2">
    <source>
        <dbReference type="ARBA" id="ARBA00007656"/>
    </source>
</evidence>
<dbReference type="Proteomes" id="UP000184066">
    <property type="component" value="Unassembled WGS sequence"/>
</dbReference>
<name>A0A1M7SDC6_9RHOB</name>
<sequence>MSAPLFPDVVVNGQRIPAAQVAAEAQHHAAPRGKPGLAWRAAARAMAVRALLLQEARRRGLRPAPAELAPGRFETEEEALIRALLDEAVAPPAPDEAAVRAEWARDPGRFRAPPLWEVSHILVQCDPRDAAAREAALRRARELAERVRARPRDFARIAQESSDCASRAAGGALGQLRPGDCAPEFEAALRRMSPGEITAEPVLSRHGWHVIRLEARADGPPLPYEAARGRILEAMEKAAWARAARAFVAELAARAQISGVDLAPPHGAGGAAETAAAPG</sequence>
<dbReference type="AlphaFoldDB" id="A0A1M7SDC6"/>
<evidence type="ECO:0000313" key="11">
    <source>
        <dbReference type="Proteomes" id="UP000184066"/>
    </source>
</evidence>
<evidence type="ECO:0000259" key="9">
    <source>
        <dbReference type="PROSITE" id="PS50198"/>
    </source>
</evidence>
<dbReference type="STRING" id="1189325.SAMN04488119_103251"/>
<comment type="similarity">
    <text evidence="2">Belongs to the PpiC/parvulin rotamase family.</text>
</comment>
<evidence type="ECO:0000256" key="5">
    <source>
        <dbReference type="ARBA" id="ARBA00023110"/>
    </source>
</evidence>
<keyword evidence="8 10" id="KW-0413">Isomerase</keyword>
<comment type="catalytic activity">
    <reaction evidence="1">
        <text>[protein]-peptidylproline (omega=180) = [protein]-peptidylproline (omega=0)</text>
        <dbReference type="Rhea" id="RHEA:16237"/>
        <dbReference type="Rhea" id="RHEA-COMP:10747"/>
        <dbReference type="Rhea" id="RHEA-COMP:10748"/>
        <dbReference type="ChEBI" id="CHEBI:83833"/>
        <dbReference type="ChEBI" id="CHEBI:83834"/>
        <dbReference type="EC" id="5.2.1.8"/>
    </reaction>
</comment>
<keyword evidence="11" id="KW-1185">Reference proteome</keyword>
<dbReference type="OrthoDB" id="196786at2"/>
<dbReference type="InterPro" id="IPR027304">
    <property type="entry name" value="Trigger_fact/SurA_dom_sf"/>
</dbReference>
<evidence type="ECO:0000256" key="6">
    <source>
        <dbReference type="ARBA" id="ARBA00030642"/>
    </source>
</evidence>
<dbReference type="PROSITE" id="PS50198">
    <property type="entry name" value="PPIC_PPIASE_2"/>
    <property type="match status" value="1"/>
</dbReference>
<evidence type="ECO:0000313" key="10">
    <source>
        <dbReference type="EMBL" id="SHN56501.1"/>
    </source>
</evidence>
<dbReference type="PANTHER" id="PTHR47245:SF2">
    <property type="entry name" value="PEPTIDYL-PROLYL CIS-TRANS ISOMERASE HP_0175-RELATED"/>
    <property type="match status" value="1"/>
</dbReference>
<evidence type="ECO:0000256" key="7">
    <source>
        <dbReference type="ARBA" id="ARBA00031484"/>
    </source>
</evidence>
<accession>A0A1M7SDC6</accession>
<dbReference type="PANTHER" id="PTHR47245">
    <property type="entry name" value="PEPTIDYLPROLYL ISOMERASE"/>
    <property type="match status" value="1"/>
</dbReference>
<feature type="domain" description="PpiC" evidence="9">
    <location>
        <begin position="113"/>
        <end position="215"/>
    </location>
</feature>
<dbReference type="EMBL" id="FRDL01000002">
    <property type="protein sequence ID" value="SHN56501.1"/>
    <property type="molecule type" value="Genomic_DNA"/>
</dbReference>
<keyword evidence="5 8" id="KW-0697">Rotamase</keyword>
<evidence type="ECO:0000256" key="3">
    <source>
        <dbReference type="ARBA" id="ARBA00013194"/>
    </source>
</evidence>
<dbReference type="EC" id="5.2.1.8" evidence="3"/>
<evidence type="ECO:0000256" key="4">
    <source>
        <dbReference type="ARBA" id="ARBA00018370"/>
    </source>
</evidence>
<dbReference type="RefSeq" id="WP_072746326.1">
    <property type="nucleotide sequence ID" value="NZ_FOHL01000003.1"/>
</dbReference>